<dbReference type="SUPFAM" id="SSF51735">
    <property type="entry name" value="NAD(P)-binding Rossmann-fold domains"/>
    <property type="match status" value="1"/>
</dbReference>
<evidence type="ECO:0000313" key="4">
    <source>
        <dbReference type="Proteomes" id="UP000886803"/>
    </source>
</evidence>
<dbReference type="InterPro" id="IPR055170">
    <property type="entry name" value="GFO_IDH_MocA-like_dom"/>
</dbReference>
<organism evidence="3 4">
    <name type="scientific">Candidatus Gemmiger avicola</name>
    <dbReference type="NCBI Taxonomy" id="2838605"/>
    <lineage>
        <taxon>Bacteria</taxon>
        <taxon>Bacillati</taxon>
        <taxon>Bacillota</taxon>
        <taxon>Clostridia</taxon>
        <taxon>Eubacteriales</taxon>
        <taxon>Gemmiger</taxon>
    </lineage>
</organism>
<dbReference type="PANTHER" id="PTHR43249:SF1">
    <property type="entry name" value="D-GLUCOSIDE 3-DEHYDROGENASE"/>
    <property type="match status" value="1"/>
</dbReference>
<dbReference type="Proteomes" id="UP000886803">
    <property type="component" value="Unassembled WGS sequence"/>
</dbReference>
<evidence type="ECO:0000259" key="2">
    <source>
        <dbReference type="Pfam" id="PF22725"/>
    </source>
</evidence>
<dbReference type="EMBL" id="DWYG01000083">
    <property type="protein sequence ID" value="HJB41914.1"/>
    <property type="molecule type" value="Genomic_DNA"/>
</dbReference>
<reference evidence="3" key="1">
    <citation type="journal article" date="2021" name="PeerJ">
        <title>Extensive microbial diversity within the chicken gut microbiome revealed by metagenomics and culture.</title>
        <authorList>
            <person name="Gilroy R."/>
            <person name="Ravi A."/>
            <person name="Getino M."/>
            <person name="Pursley I."/>
            <person name="Horton D.L."/>
            <person name="Alikhan N.F."/>
            <person name="Baker D."/>
            <person name="Gharbi K."/>
            <person name="Hall N."/>
            <person name="Watson M."/>
            <person name="Adriaenssens E.M."/>
            <person name="Foster-Nyarko E."/>
            <person name="Jarju S."/>
            <person name="Secka A."/>
            <person name="Antonio M."/>
            <person name="Oren A."/>
            <person name="Chaudhuri R.R."/>
            <person name="La Ragione R."/>
            <person name="Hildebrand F."/>
            <person name="Pallen M.J."/>
        </authorList>
    </citation>
    <scope>NUCLEOTIDE SEQUENCE</scope>
    <source>
        <strain evidence="3">ChiBcec8-13705</strain>
    </source>
</reference>
<dbReference type="GO" id="GO:0000166">
    <property type="term" value="F:nucleotide binding"/>
    <property type="evidence" value="ECO:0007669"/>
    <property type="project" value="InterPro"/>
</dbReference>
<dbReference type="Gene3D" id="3.30.360.10">
    <property type="entry name" value="Dihydrodipicolinate Reductase, domain 2"/>
    <property type="match status" value="1"/>
</dbReference>
<dbReference type="AlphaFoldDB" id="A0A9D2S3E7"/>
<dbReference type="SUPFAM" id="SSF55347">
    <property type="entry name" value="Glyceraldehyde-3-phosphate dehydrogenase-like, C-terminal domain"/>
    <property type="match status" value="1"/>
</dbReference>
<dbReference type="PANTHER" id="PTHR43249">
    <property type="entry name" value="UDP-N-ACETYL-2-AMINO-2-DEOXY-D-GLUCURONATE OXIDASE"/>
    <property type="match status" value="1"/>
</dbReference>
<sequence>MQTRFGIIGLGVQGALYAALLQGTPIQGNAALPRPALCRLTAVSTRNEATLAPYRAAGLACYTDWRSLIDAHACDAVLITVPHRLHAEIALYAMEHGLDVLCDKPAALRASDAARMADTARRTGRALGYLFNQRANPLHRQVAELLHGGALGRVRRSVWVADAWWRPDSYYRSAAWRGSWRGEGGGILVNQAPHQLDLWLWFCGMPQRIYACNREGAYRAIEVENDVTLVAEYPGGAVGVFTASTHNPAGVNRLEIECEGGTILLEDAARLRVRRFVRTETELNRILTQHEQETALRTDPGRLFVEETASCAAPLLAAYTDCIENFAAHRATGAPLLADAAAGLAEVQLANAAHLSGWQGRAVACPCDPEIYDAALQQRIEASAKV</sequence>
<reference evidence="3" key="2">
    <citation type="submission" date="2021-04" db="EMBL/GenBank/DDBJ databases">
        <authorList>
            <person name="Gilroy R."/>
        </authorList>
    </citation>
    <scope>NUCLEOTIDE SEQUENCE</scope>
    <source>
        <strain evidence="3">ChiBcec8-13705</strain>
    </source>
</reference>
<name>A0A9D2S3E7_9FIRM</name>
<evidence type="ECO:0000259" key="1">
    <source>
        <dbReference type="Pfam" id="PF01408"/>
    </source>
</evidence>
<dbReference type="InterPro" id="IPR052515">
    <property type="entry name" value="Gfo/Idh/MocA_Oxidoreductase"/>
</dbReference>
<dbReference type="Pfam" id="PF01408">
    <property type="entry name" value="GFO_IDH_MocA"/>
    <property type="match status" value="1"/>
</dbReference>
<feature type="domain" description="GFO/IDH/MocA-like oxidoreductase" evidence="2">
    <location>
        <begin position="139"/>
        <end position="263"/>
    </location>
</feature>
<accession>A0A9D2S3E7</accession>
<proteinExistence type="predicted"/>
<dbReference type="Pfam" id="PF22725">
    <property type="entry name" value="GFO_IDH_MocA_C3"/>
    <property type="match status" value="1"/>
</dbReference>
<comment type="caution">
    <text evidence="3">The sequence shown here is derived from an EMBL/GenBank/DDBJ whole genome shotgun (WGS) entry which is preliminary data.</text>
</comment>
<dbReference type="InterPro" id="IPR036291">
    <property type="entry name" value="NAD(P)-bd_dom_sf"/>
</dbReference>
<dbReference type="Gene3D" id="3.40.50.720">
    <property type="entry name" value="NAD(P)-binding Rossmann-like Domain"/>
    <property type="match status" value="1"/>
</dbReference>
<gene>
    <name evidence="3" type="ORF">H9945_05380</name>
</gene>
<feature type="domain" description="Gfo/Idh/MocA-like oxidoreductase N-terminal" evidence="1">
    <location>
        <begin position="4"/>
        <end position="128"/>
    </location>
</feature>
<protein>
    <submittedName>
        <fullName evidence="3">Gfo/Idh/MocA family oxidoreductase</fullName>
    </submittedName>
</protein>
<dbReference type="InterPro" id="IPR000683">
    <property type="entry name" value="Gfo/Idh/MocA-like_OxRdtase_N"/>
</dbReference>
<evidence type="ECO:0000313" key="3">
    <source>
        <dbReference type="EMBL" id="HJB41914.1"/>
    </source>
</evidence>